<dbReference type="SUPFAM" id="SSF53041">
    <property type="entry name" value="Resolvase-like"/>
    <property type="match status" value="1"/>
</dbReference>
<feature type="domain" description="Resolvase/invertase-type recombinase catalytic" evidence="2">
    <location>
        <begin position="24"/>
        <end position="164"/>
    </location>
</feature>
<evidence type="ECO:0000313" key="4">
    <source>
        <dbReference type="Proteomes" id="UP000234341"/>
    </source>
</evidence>
<dbReference type="Gene3D" id="3.40.50.1390">
    <property type="entry name" value="Resolvase, N-terminal catalytic domain"/>
    <property type="match status" value="1"/>
</dbReference>
<evidence type="ECO:0000256" key="1">
    <source>
        <dbReference type="ARBA" id="ARBA00009913"/>
    </source>
</evidence>
<comment type="caution">
    <text evidence="3">The sequence shown here is derived from an EMBL/GenBank/DDBJ whole genome shotgun (WGS) entry which is preliminary data.</text>
</comment>
<dbReference type="EMBL" id="PJRP01000003">
    <property type="protein sequence ID" value="PLQ00809.1"/>
    <property type="molecule type" value="Genomic_DNA"/>
</dbReference>
<dbReference type="InterPro" id="IPR009057">
    <property type="entry name" value="Homeodomain-like_sf"/>
</dbReference>
<proteinExistence type="inferred from homology"/>
<sequence length="212" mass="23391">MSGFRTSLICLHSLSVTHRPMPSTHVYTNQASTLREFEGECVSFDAAGYVVDFGQAWWECSPASVAALDRPRMQQLLRRLRAGDLVATLRLCSLGSSVRDVVATVERFRSLGVKLHCVETGEAMLTDAASVAFRTLQAVEGLEHDTRSARMKASAEQAVERGSRLGRRPALATDMHDEIRAALRCGASVSELARTFKVSRQTIMRIRDVHAE</sequence>
<protein>
    <submittedName>
        <fullName evidence="3">DNA invertase Pin</fullName>
    </submittedName>
</protein>
<dbReference type="GO" id="GO:0003677">
    <property type="term" value="F:DNA binding"/>
    <property type="evidence" value="ECO:0007669"/>
    <property type="project" value="InterPro"/>
</dbReference>
<gene>
    <name evidence="3" type="ORF">CYJ10_10245</name>
</gene>
<dbReference type="InterPro" id="IPR006119">
    <property type="entry name" value="Resolv_N"/>
</dbReference>
<dbReference type="Pfam" id="PF00239">
    <property type="entry name" value="Resolvase"/>
    <property type="match status" value="1"/>
</dbReference>
<dbReference type="Proteomes" id="UP000234341">
    <property type="component" value="Unassembled WGS sequence"/>
</dbReference>
<evidence type="ECO:0000259" key="2">
    <source>
        <dbReference type="SMART" id="SM00857"/>
    </source>
</evidence>
<reference evidence="3 4" key="1">
    <citation type="submission" date="2017-12" db="EMBL/GenBank/DDBJ databases">
        <title>Genome sequence of the active heterotrophic nitrifier-denitrifier, Cupriavidus pauculus UM1.</title>
        <authorList>
            <person name="Putonti C."/>
            <person name="Castignetti D."/>
        </authorList>
    </citation>
    <scope>NUCLEOTIDE SEQUENCE [LARGE SCALE GENOMIC DNA]</scope>
    <source>
        <strain evidence="3 4">UM1</strain>
    </source>
</reference>
<comment type="similarity">
    <text evidence="1">Belongs to the site-specific recombinase resolvase family.</text>
</comment>
<organism evidence="3 4">
    <name type="scientific">Cupriavidus pauculus</name>
    <dbReference type="NCBI Taxonomy" id="82633"/>
    <lineage>
        <taxon>Bacteria</taxon>
        <taxon>Pseudomonadati</taxon>
        <taxon>Pseudomonadota</taxon>
        <taxon>Betaproteobacteria</taxon>
        <taxon>Burkholderiales</taxon>
        <taxon>Burkholderiaceae</taxon>
        <taxon>Cupriavidus</taxon>
    </lineage>
</organism>
<dbReference type="Gene3D" id="1.10.10.60">
    <property type="entry name" value="Homeodomain-like"/>
    <property type="match status" value="1"/>
</dbReference>
<dbReference type="SMART" id="SM00857">
    <property type="entry name" value="Resolvase"/>
    <property type="match status" value="1"/>
</dbReference>
<accession>A0A2N5CEZ4</accession>
<dbReference type="GO" id="GO:0000150">
    <property type="term" value="F:DNA strand exchange activity"/>
    <property type="evidence" value="ECO:0007669"/>
    <property type="project" value="InterPro"/>
</dbReference>
<dbReference type="OrthoDB" id="8585334at2"/>
<evidence type="ECO:0000313" key="3">
    <source>
        <dbReference type="EMBL" id="PLQ00809.1"/>
    </source>
</evidence>
<dbReference type="CDD" id="cd00569">
    <property type="entry name" value="HTH_Hin_like"/>
    <property type="match status" value="1"/>
</dbReference>
<name>A0A2N5CEZ4_9BURK</name>
<dbReference type="SUPFAM" id="SSF46689">
    <property type="entry name" value="Homeodomain-like"/>
    <property type="match status" value="1"/>
</dbReference>
<dbReference type="InterPro" id="IPR036162">
    <property type="entry name" value="Resolvase-like_N_sf"/>
</dbReference>
<dbReference type="AlphaFoldDB" id="A0A2N5CEZ4"/>